<sequence length="102" mass="12031">MADFDKLLEPPIKDQRVIEDQQEYRYVGSLKMKKGTSLYYYDPDIEECDVVKTMDTATIGFDGEAFLRKRAQWSDKYYYTVAINKKNALRKILKFIKSRGKT</sequence>
<accession>A0A1F7X1R5</accession>
<evidence type="ECO:0000313" key="2">
    <source>
        <dbReference type="Proteomes" id="UP000176939"/>
    </source>
</evidence>
<name>A0A1F7X1R5_9BACT</name>
<evidence type="ECO:0000313" key="1">
    <source>
        <dbReference type="EMBL" id="OGM08853.1"/>
    </source>
</evidence>
<proteinExistence type="predicted"/>
<gene>
    <name evidence="1" type="ORF">A2Z67_02490</name>
</gene>
<protein>
    <submittedName>
        <fullName evidence="1">Uncharacterized protein</fullName>
    </submittedName>
</protein>
<dbReference type="EMBL" id="MGFQ01000035">
    <property type="protein sequence ID" value="OGM08853.1"/>
    <property type="molecule type" value="Genomic_DNA"/>
</dbReference>
<dbReference type="AlphaFoldDB" id="A0A1F7X1R5"/>
<comment type="caution">
    <text evidence="1">The sequence shown here is derived from an EMBL/GenBank/DDBJ whole genome shotgun (WGS) entry which is preliminary data.</text>
</comment>
<dbReference type="Proteomes" id="UP000176939">
    <property type="component" value="Unassembled WGS sequence"/>
</dbReference>
<organism evidence="1 2">
    <name type="scientific">Candidatus Woesebacteria bacterium RBG_13_36_22</name>
    <dbReference type="NCBI Taxonomy" id="1802478"/>
    <lineage>
        <taxon>Bacteria</taxon>
        <taxon>Candidatus Woeseibacteriota</taxon>
    </lineage>
</organism>
<reference evidence="1 2" key="1">
    <citation type="journal article" date="2016" name="Nat. Commun.">
        <title>Thousands of microbial genomes shed light on interconnected biogeochemical processes in an aquifer system.</title>
        <authorList>
            <person name="Anantharaman K."/>
            <person name="Brown C.T."/>
            <person name="Hug L.A."/>
            <person name="Sharon I."/>
            <person name="Castelle C.J."/>
            <person name="Probst A.J."/>
            <person name="Thomas B.C."/>
            <person name="Singh A."/>
            <person name="Wilkins M.J."/>
            <person name="Karaoz U."/>
            <person name="Brodie E.L."/>
            <person name="Williams K.H."/>
            <person name="Hubbard S.S."/>
            <person name="Banfield J.F."/>
        </authorList>
    </citation>
    <scope>NUCLEOTIDE SEQUENCE [LARGE SCALE GENOMIC DNA]</scope>
</reference>